<proteinExistence type="predicted"/>
<keyword evidence="3" id="KW-1185">Reference proteome</keyword>
<gene>
    <name evidence="2" type="ORF">STAS_31415</name>
</gene>
<feature type="domain" description="DUF7769" evidence="1">
    <location>
        <begin position="121"/>
        <end position="172"/>
    </location>
</feature>
<dbReference type="Gene3D" id="3.30.420.10">
    <property type="entry name" value="Ribonuclease H-like superfamily/Ribonuclease H"/>
    <property type="match status" value="1"/>
</dbReference>
<accession>A0A5A7RC14</accession>
<protein>
    <submittedName>
        <fullName evidence="2">Transposon protein</fullName>
    </submittedName>
</protein>
<evidence type="ECO:0000259" key="1">
    <source>
        <dbReference type="Pfam" id="PF24964"/>
    </source>
</evidence>
<dbReference type="PANTHER" id="PTHR47169">
    <property type="entry name" value="OS01G0541250 PROTEIN"/>
    <property type="match status" value="1"/>
</dbReference>
<dbReference type="PANTHER" id="PTHR47169:SF2">
    <property type="entry name" value="OS01G0541250 PROTEIN"/>
    <property type="match status" value="1"/>
</dbReference>
<evidence type="ECO:0000313" key="3">
    <source>
        <dbReference type="Proteomes" id="UP000325081"/>
    </source>
</evidence>
<comment type="caution">
    <text evidence="2">The sequence shown here is derived from an EMBL/GenBank/DDBJ whole genome shotgun (WGS) entry which is preliminary data.</text>
</comment>
<evidence type="ECO:0000313" key="2">
    <source>
        <dbReference type="EMBL" id="GER53861.1"/>
    </source>
</evidence>
<name>A0A5A7RC14_STRAF</name>
<dbReference type="InterPro" id="IPR036397">
    <property type="entry name" value="RNaseH_sf"/>
</dbReference>
<sequence>MASNISIDLNEPPYDVENDVSISSQNIIVELNADERPEIGYHVIELDLNQIFEDDDEARSESSVEEIVSQQANGGEGNREGVVQGHVISGGQEIFNEFDGRNGETRETSQGNVQGRKNRILTDVERWAIYHALLEKSVNGKLKKNTTKEVKDMFNIPELRTVQRIWKIHKSTSPGSDVDVSSRKARNCGRKRIEVDLSRIQQIEWHQRTTLTSLSNALGVSYSKLYRLFKRGVLRRHSSAIKPHLKEENKTSRLEFCLSMLDESTTPNEPKFKGMYNYVHIDEKWFYLTKKEQTYYLLNDEEDPHRTCQSKNNIAKVMFLAATARPRFDGEGRVVFSGKVGCWAFVTEQPAQRNSKNRQAGTMEMKAITSVKRENVKMFLIEKVIPAIMEKWPSSDYGETIYVQQDNARTHVPPNDPDFVAAASQNGFDIRLTCQPPNSPDLNILDLGYFRAIQSLQQKMCAKNIPELVSAVEKAFSDYSPIKLNYVWLTLQLCMKEIMKLGGGNRYKIPHINKKRLQRLGQLPTQISCESTLVQATKDLLATRLGNSSIEGGSEEL</sequence>
<dbReference type="EMBL" id="BKCP01010848">
    <property type="protein sequence ID" value="GER53861.1"/>
    <property type="molecule type" value="Genomic_DNA"/>
</dbReference>
<dbReference type="OrthoDB" id="155387at2759"/>
<organism evidence="2 3">
    <name type="scientific">Striga asiatica</name>
    <name type="common">Asiatic witchweed</name>
    <name type="synonym">Buchnera asiatica</name>
    <dbReference type="NCBI Taxonomy" id="4170"/>
    <lineage>
        <taxon>Eukaryota</taxon>
        <taxon>Viridiplantae</taxon>
        <taxon>Streptophyta</taxon>
        <taxon>Embryophyta</taxon>
        <taxon>Tracheophyta</taxon>
        <taxon>Spermatophyta</taxon>
        <taxon>Magnoliopsida</taxon>
        <taxon>eudicotyledons</taxon>
        <taxon>Gunneridae</taxon>
        <taxon>Pentapetalae</taxon>
        <taxon>asterids</taxon>
        <taxon>lamiids</taxon>
        <taxon>Lamiales</taxon>
        <taxon>Orobanchaceae</taxon>
        <taxon>Buchnereae</taxon>
        <taxon>Striga</taxon>
    </lineage>
</organism>
<dbReference type="AlphaFoldDB" id="A0A5A7RC14"/>
<reference evidence="3" key="1">
    <citation type="journal article" date="2019" name="Curr. Biol.">
        <title>Genome Sequence of Striga asiatica Provides Insight into the Evolution of Plant Parasitism.</title>
        <authorList>
            <person name="Yoshida S."/>
            <person name="Kim S."/>
            <person name="Wafula E.K."/>
            <person name="Tanskanen J."/>
            <person name="Kim Y.M."/>
            <person name="Honaas L."/>
            <person name="Yang Z."/>
            <person name="Spallek T."/>
            <person name="Conn C.E."/>
            <person name="Ichihashi Y."/>
            <person name="Cheong K."/>
            <person name="Cui S."/>
            <person name="Der J.P."/>
            <person name="Gundlach H."/>
            <person name="Jiao Y."/>
            <person name="Hori C."/>
            <person name="Ishida J.K."/>
            <person name="Kasahara H."/>
            <person name="Kiba T."/>
            <person name="Kim M.S."/>
            <person name="Koo N."/>
            <person name="Laohavisit A."/>
            <person name="Lee Y.H."/>
            <person name="Lumba S."/>
            <person name="McCourt P."/>
            <person name="Mortimer J.C."/>
            <person name="Mutuku J.M."/>
            <person name="Nomura T."/>
            <person name="Sasaki-Sekimoto Y."/>
            <person name="Seto Y."/>
            <person name="Wang Y."/>
            <person name="Wakatake T."/>
            <person name="Sakakibara H."/>
            <person name="Demura T."/>
            <person name="Yamaguchi S."/>
            <person name="Yoneyama K."/>
            <person name="Manabe R.I."/>
            <person name="Nelson D.C."/>
            <person name="Schulman A.H."/>
            <person name="Timko M.P."/>
            <person name="dePamphilis C.W."/>
            <person name="Choi D."/>
            <person name="Shirasu K."/>
        </authorList>
    </citation>
    <scope>NUCLEOTIDE SEQUENCE [LARGE SCALE GENOMIC DNA]</scope>
    <source>
        <strain evidence="3">cv. UVA1</strain>
    </source>
</reference>
<dbReference type="Proteomes" id="UP000325081">
    <property type="component" value="Unassembled WGS sequence"/>
</dbReference>
<dbReference type="Pfam" id="PF24964">
    <property type="entry name" value="DUF7769"/>
    <property type="match status" value="1"/>
</dbReference>
<dbReference type="InterPro" id="IPR056671">
    <property type="entry name" value="DUF7769"/>
</dbReference>
<dbReference type="GO" id="GO:0003676">
    <property type="term" value="F:nucleic acid binding"/>
    <property type="evidence" value="ECO:0007669"/>
    <property type="project" value="InterPro"/>
</dbReference>